<dbReference type="OrthoDB" id="154268at2"/>
<dbReference type="InterPro" id="IPR054271">
    <property type="entry name" value="DUF7002"/>
</dbReference>
<name>A0A1I4AC51_9PROT</name>
<gene>
    <name evidence="1" type="ORF">SAMN02745775_103326</name>
</gene>
<reference evidence="1 2" key="1">
    <citation type="submission" date="2016-10" db="EMBL/GenBank/DDBJ databases">
        <authorList>
            <person name="de Groot N.N."/>
        </authorList>
    </citation>
    <scope>NUCLEOTIDE SEQUENCE [LARGE SCALE GENOMIC DNA]</scope>
    <source>
        <strain evidence="1 2">DSM 19981</strain>
    </source>
</reference>
<dbReference type="AlphaFoldDB" id="A0A1I4AC51"/>
<dbReference type="EMBL" id="FOSQ01000003">
    <property type="protein sequence ID" value="SFK53904.1"/>
    <property type="molecule type" value="Genomic_DNA"/>
</dbReference>
<dbReference type="Pfam" id="PF22531">
    <property type="entry name" value="DUF7002"/>
    <property type="match status" value="1"/>
</dbReference>
<dbReference type="STRING" id="1123062.SAMN02745775_103326"/>
<organism evidence="1 2">
    <name type="scientific">Falsiroseomonas stagni DSM 19981</name>
    <dbReference type="NCBI Taxonomy" id="1123062"/>
    <lineage>
        <taxon>Bacteria</taxon>
        <taxon>Pseudomonadati</taxon>
        <taxon>Pseudomonadota</taxon>
        <taxon>Alphaproteobacteria</taxon>
        <taxon>Acetobacterales</taxon>
        <taxon>Roseomonadaceae</taxon>
        <taxon>Falsiroseomonas</taxon>
    </lineage>
</organism>
<dbReference type="Proteomes" id="UP000199473">
    <property type="component" value="Unassembled WGS sequence"/>
</dbReference>
<evidence type="ECO:0000313" key="2">
    <source>
        <dbReference type="Proteomes" id="UP000199473"/>
    </source>
</evidence>
<dbReference type="RefSeq" id="WP_092959598.1">
    <property type="nucleotide sequence ID" value="NZ_FOSQ01000003.1"/>
</dbReference>
<evidence type="ECO:0000313" key="1">
    <source>
        <dbReference type="EMBL" id="SFK53904.1"/>
    </source>
</evidence>
<sequence>MRGWDAAALVARTGGVAWHLTSPDALPLIRRHGLLSAAALVALFEVPEPEATRLLAEHRPGFTTLRHPVHGLVELRRQKMPDGPLAGALAGTGTSPAQWRQHINGHVFFWLDPARVEGLRKADPARPQVALRIDLRRLLDRHGAEARLTPVNTGAVRHAGHQRSLADWHPIGAYADPRGRPPVELAIPGGVPDPAALMLDPRPQP</sequence>
<proteinExistence type="predicted"/>
<protein>
    <submittedName>
        <fullName evidence="1">Uncharacterized protein</fullName>
    </submittedName>
</protein>
<keyword evidence="2" id="KW-1185">Reference proteome</keyword>
<accession>A0A1I4AC51</accession>